<name>A0A0P1B2U7_PLAHL</name>
<evidence type="ECO:0000313" key="1">
    <source>
        <dbReference type="EMBL" id="CEG49050.1"/>
    </source>
</evidence>
<dbReference type="GeneID" id="36401893"/>
<reference evidence="2" key="1">
    <citation type="submission" date="2014-09" db="EMBL/GenBank/DDBJ databases">
        <authorList>
            <person name="Sharma Rahul"/>
            <person name="Thines Marco"/>
        </authorList>
    </citation>
    <scope>NUCLEOTIDE SEQUENCE [LARGE SCALE GENOMIC DNA]</scope>
</reference>
<accession>A0A0P1B2U7</accession>
<dbReference type="RefSeq" id="XP_024585419.1">
    <property type="nucleotide sequence ID" value="XM_024720196.1"/>
</dbReference>
<evidence type="ECO:0000313" key="2">
    <source>
        <dbReference type="Proteomes" id="UP000054928"/>
    </source>
</evidence>
<dbReference type="EMBL" id="CCYD01003042">
    <property type="protein sequence ID" value="CEG49050.1"/>
    <property type="molecule type" value="Genomic_DNA"/>
</dbReference>
<keyword evidence="2" id="KW-1185">Reference proteome</keyword>
<protein>
    <submittedName>
        <fullName evidence="1">Uncharacterized protein</fullName>
    </submittedName>
</protein>
<dbReference type="AlphaFoldDB" id="A0A0P1B2U7"/>
<proteinExistence type="predicted"/>
<dbReference type="Proteomes" id="UP000054928">
    <property type="component" value="Unassembled WGS sequence"/>
</dbReference>
<organism evidence="1 2">
    <name type="scientific">Plasmopara halstedii</name>
    <name type="common">Downy mildew of sunflower</name>
    <dbReference type="NCBI Taxonomy" id="4781"/>
    <lineage>
        <taxon>Eukaryota</taxon>
        <taxon>Sar</taxon>
        <taxon>Stramenopiles</taxon>
        <taxon>Oomycota</taxon>
        <taxon>Peronosporomycetes</taxon>
        <taxon>Peronosporales</taxon>
        <taxon>Peronosporaceae</taxon>
        <taxon>Plasmopara</taxon>
    </lineage>
</organism>
<sequence>MSGIPILETYTAANEGKDPIVYNADKKLKVSCTQSGATGFDDINDVETNLCAKKYRNDSVSRTTPTSTHYQNIFMLGKFAK</sequence>